<protein>
    <recommendedName>
        <fullName evidence="3">Rhamnogalacturonase A/B/Epimerase-like pectate lyase domain-containing protein</fullName>
    </recommendedName>
</protein>
<feature type="compositionally biased region" description="Low complexity" evidence="1">
    <location>
        <begin position="557"/>
        <end position="579"/>
    </location>
</feature>
<comment type="caution">
    <text evidence="4">The sequence shown here is derived from an EMBL/GenBank/DDBJ whole genome shotgun (WGS) entry which is preliminary data.</text>
</comment>
<evidence type="ECO:0000256" key="2">
    <source>
        <dbReference type="SAM" id="SignalP"/>
    </source>
</evidence>
<dbReference type="InterPro" id="IPR012334">
    <property type="entry name" value="Pectin_lyas_fold"/>
</dbReference>
<feature type="compositionally biased region" description="Basic residues" evidence="1">
    <location>
        <begin position="152"/>
        <end position="163"/>
    </location>
</feature>
<dbReference type="OrthoDB" id="509184at2759"/>
<feature type="compositionally biased region" description="Pro residues" evidence="1">
    <location>
        <begin position="52"/>
        <end position="87"/>
    </location>
</feature>
<feature type="compositionally biased region" description="Low complexity" evidence="1">
    <location>
        <begin position="41"/>
        <end position="51"/>
    </location>
</feature>
<evidence type="ECO:0000256" key="1">
    <source>
        <dbReference type="SAM" id="MobiDB-lite"/>
    </source>
</evidence>
<organism evidence="4 5">
    <name type="scientific">Chlorella vulgaris</name>
    <name type="common">Green alga</name>
    <dbReference type="NCBI Taxonomy" id="3077"/>
    <lineage>
        <taxon>Eukaryota</taxon>
        <taxon>Viridiplantae</taxon>
        <taxon>Chlorophyta</taxon>
        <taxon>core chlorophytes</taxon>
        <taxon>Trebouxiophyceae</taxon>
        <taxon>Chlorellales</taxon>
        <taxon>Chlorellaceae</taxon>
        <taxon>Chlorella clade</taxon>
        <taxon>Chlorella</taxon>
    </lineage>
</organism>
<keyword evidence="2" id="KW-0732">Signal</keyword>
<proteinExistence type="predicted"/>
<evidence type="ECO:0000259" key="3">
    <source>
        <dbReference type="Pfam" id="PF12708"/>
    </source>
</evidence>
<feature type="signal peptide" evidence="2">
    <location>
        <begin position="1"/>
        <end position="25"/>
    </location>
</feature>
<dbReference type="SUPFAM" id="SSF51126">
    <property type="entry name" value="Pectin lyase-like"/>
    <property type="match status" value="2"/>
</dbReference>
<dbReference type="Gene3D" id="2.160.20.10">
    <property type="entry name" value="Single-stranded right-handed beta-helix, Pectin lyase-like"/>
    <property type="match status" value="2"/>
</dbReference>
<feature type="compositionally biased region" description="Low complexity" evidence="1">
    <location>
        <begin position="88"/>
        <end position="107"/>
    </location>
</feature>
<dbReference type="InterPro" id="IPR011050">
    <property type="entry name" value="Pectin_lyase_fold/virulence"/>
</dbReference>
<dbReference type="Proteomes" id="UP001055712">
    <property type="component" value="Unassembled WGS sequence"/>
</dbReference>
<sequence>MRPRSHPFLAVVLVAALGAICPATAQFGARPLTGAQAAAIAAAAKPFATAARPPPRPPSPPPSPPQPPSPPAPPPSPPSPPTTPAKAPPSAGDGVVAAAAAEGAAQSRPPPLSPPSKSPPRKPPGIVRPKPKPRPPPKQQGAAAGTPPPRPPPRRKPPPRPKPVRTPPAVVIPPYTGARLLPADRALDWSNAGYREGLAPIPTPPTKYNVRSFGAKGDGATDDTAALEAVVKAANANPGVIFFPPGVYILRRTLTLVRGNTVLRGAGPGQSIIQIPVSLSEVYRGTWTSDANGNVKSAWSSGGAFINFVGRRQGSNNARTLLATITGAVSHGAIRIPVGNVARLRVGQRVRIFVNDQSTFSTRRRKLQQEREAGGSAVDGEGGDENEAPLPNSVRVAQFNLTQQLRQDPVFQLALQGQQQLGDTSDFLTPQQAAQADAEWLAAASAAATNASAGNGGFAWEEPWPAEEAAAGTGAIDGADLALGDQPTPTLQPPSSLLPPPPSTPELPKGEQPTPAEEPPVGAHSALAAALQAAGYLLGDLSTSNFDQAQPAAAGDPGTTGQPAGLPGGQAAAGTGAAATGAAHPANEVRAAANSLVAWAYGESLVESGPGSDVLDRDEVAMTAKVAGVVRTGADGSGYLVLDRAMPFPVKWKMGWKGSIHLDSPSIEDSGIERLGIRFRHTLAMEHHADRGYNGIQVSNAANFWVKEVAILNADNALFYSWVHRSTIEDVTLSTTQSRVNPAHPRDLNGHHGITITEAQANLVQRVNVASPLIHDVTVTSGSSLNVVQNCRGKNLNLDMHRTAPFNNLFTNINMGAGTRPFASGGRADRGAYSGRGNTYWGLHSASGRPLVLPGCSFGPYLNFVGNYRGFTCPAKSWMVQGLRGRPSNLYLAQRYRG</sequence>
<feature type="region of interest" description="Disordered" evidence="1">
    <location>
        <begin position="548"/>
        <end position="579"/>
    </location>
</feature>
<evidence type="ECO:0000313" key="4">
    <source>
        <dbReference type="EMBL" id="KAI3436419.1"/>
    </source>
</evidence>
<reference evidence="4" key="1">
    <citation type="journal article" date="2019" name="Plant J.">
        <title>Chlorella vulgaris genome assembly and annotation reveals the molecular basis for metabolic acclimation to high light conditions.</title>
        <authorList>
            <person name="Cecchin M."/>
            <person name="Marcolungo L."/>
            <person name="Rossato M."/>
            <person name="Girolomoni L."/>
            <person name="Cosentino E."/>
            <person name="Cuine S."/>
            <person name="Li-Beisson Y."/>
            <person name="Delledonne M."/>
            <person name="Ballottari M."/>
        </authorList>
    </citation>
    <scope>NUCLEOTIDE SEQUENCE</scope>
    <source>
        <strain evidence="4">211/11P</strain>
    </source>
</reference>
<reference evidence="4" key="2">
    <citation type="submission" date="2020-11" db="EMBL/GenBank/DDBJ databases">
        <authorList>
            <person name="Cecchin M."/>
            <person name="Marcolungo L."/>
            <person name="Rossato M."/>
            <person name="Girolomoni L."/>
            <person name="Cosentino E."/>
            <person name="Cuine S."/>
            <person name="Li-Beisson Y."/>
            <person name="Delledonne M."/>
            <person name="Ballottari M."/>
        </authorList>
    </citation>
    <scope>NUCLEOTIDE SEQUENCE</scope>
    <source>
        <strain evidence="4">211/11P</strain>
        <tissue evidence="4">Whole cell</tissue>
    </source>
</reference>
<name>A0A9D4TWB8_CHLVU</name>
<feature type="compositionally biased region" description="Pro residues" evidence="1">
    <location>
        <begin position="108"/>
        <end position="123"/>
    </location>
</feature>
<dbReference type="AlphaFoldDB" id="A0A9D4TWB8"/>
<feature type="region of interest" description="Disordered" evidence="1">
    <location>
        <begin position="41"/>
        <end position="171"/>
    </location>
</feature>
<dbReference type="EMBL" id="SIDB01000002">
    <property type="protein sequence ID" value="KAI3436419.1"/>
    <property type="molecule type" value="Genomic_DNA"/>
</dbReference>
<gene>
    <name evidence="4" type="ORF">D9Q98_005836</name>
</gene>
<feature type="compositionally biased region" description="Pro residues" evidence="1">
    <location>
        <begin position="490"/>
        <end position="505"/>
    </location>
</feature>
<evidence type="ECO:0000313" key="5">
    <source>
        <dbReference type="Proteomes" id="UP001055712"/>
    </source>
</evidence>
<feature type="region of interest" description="Disordered" evidence="1">
    <location>
        <begin position="478"/>
        <end position="524"/>
    </location>
</feature>
<feature type="domain" description="Rhamnogalacturonase A/B/Epimerase-like pectate lyase" evidence="3">
    <location>
        <begin position="209"/>
        <end position="308"/>
    </location>
</feature>
<feature type="region of interest" description="Disordered" evidence="1">
    <location>
        <begin position="363"/>
        <end position="390"/>
    </location>
</feature>
<feature type="compositionally biased region" description="Low complexity" evidence="1">
    <location>
        <begin position="478"/>
        <end position="489"/>
    </location>
</feature>
<dbReference type="Pfam" id="PF12708">
    <property type="entry name" value="Pect-lyase_RHGA_epim"/>
    <property type="match status" value="1"/>
</dbReference>
<dbReference type="InterPro" id="IPR024535">
    <property type="entry name" value="RHGA/B-epi-like_pectate_lyase"/>
</dbReference>
<feature type="chain" id="PRO_5039052184" description="Rhamnogalacturonase A/B/Epimerase-like pectate lyase domain-containing protein" evidence="2">
    <location>
        <begin position="26"/>
        <end position="898"/>
    </location>
</feature>
<keyword evidence="5" id="KW-1185">Reference proteome</keyword>
<accession>A0A9D4TWB8</accession>